<proteinExistence type="predicted"/>
<name>J9FNQ2_9ZZZZ</name>
<dbReference type="InterPro" id="IPR006498">
    <property type="entry name" value="Tail_tube"/>
</dbReference>
<comment type="caution">
    <text evidence="1">The sequence shown here is derived from an EMBL/GenBank/DDBJ whole genome shotgun (WGS) entry which is preliminary data.</text>
</comment>
<organism evidence="1">
    <name type="scientific">gut metagenome</name>
    <dbReference type="NCBI Taxonomy" id="749906"/>
    <lineage>
        <taxon>unclassified sequences</taxon>
        <taxon>metagenomes</taxon>
        <taxon>organismal metagenomes</taxon>
    </lineage>
</organism>
<protein>
    <submittedName>
        <fullName evidence="1">Phage major tail tube protein</fullName>
    </submittedName>
</protein>
<dbReference type="EMBL" id="AMCI01008320">
    <property type="protein sequence ID" value="EJW91227.1"/>
    <property type="molecule type" value="Genomic_DNA"/>
</dbReference>
<accession>J9FNQ2</accession>
<gene>
    <name evidence="1" type="ORF">EVA_20666</name>
</gene>
<dbReference type="Pfam" id="PF04985">
    <property type="entry name" value="Phage_tube"/>
    <property type="match status" value="1"/>
</dbReference>
<feature type="non-terminal residue" evidence="1">
    <location>
        <position position="1"/>
    </location>
</feature>
<sequence>TVSKGEIAHESVKFRVVGVHVETQKGDIETGSPFGSTEKYSLLRYEEEIDGKITTVIDAMAGIIKFNGVTYTDAVANLLK</sequence>
<dbReference type="AlphaFoldDB" id="J9FNQ2"/>
<reference evidence="1" key="1">
    <citation type="journal article" date="2012" name="PLoS ONE">
        <title>Gene sets for utilization of primary and secondary nutrition supplies in the distal gut of endangered iberian lynx.</title>
        <authorList>
            <person name="Alcaide M."/>
            <person name="Messina E."/>
            <person name="Richter M."/>
            <person name="Bargiela R."/>
            <person name="Peplies J."/>
            <person name="Huws S.A."/>
            <person name="Newbold C.J."/>
            <person name="Golyshin P.N."/>
            <person name="Simon M.A."/>
            <person name="Lopez G."/>
            <person name="Yakimov M.M."/>
            <person name="Ferrer M."/>
        </authorList>
    </citation>
    <scope>NUCLEOTIDE SEQUENCE</scope>
</reference>
<evidence type="ECO:0000313" key="1">
    <source>
        <dbReference type="EMBL" id="EJW91227.1"/>
    </source>
</evidence>